<feature type="chain" id="PRO_5012083576" evidence="6">
    <location>
        <begin position="23"/>
        <end position="541"/>
    </location>
</feature>
<dbReference type="Gene3D" id="1.25.40.10">
    <property type="entry name" value="Tetratricopeptide repeat domain"/>
    <property type="match status" value="1"/>
</dbReference>
<dbReference type="InterPro" id="IPR011990">
    <property type="entry name" value="TPR-like_helical_dom_sf"/>
</dbReference>
<organism evidence="9 10">
    <name type="scientific">Capnocytophaga leadbetteri</name>
    <dbReference type="NCBI Taxonomy" id="327575"/>
    <lineage>
        <taxon>Bacteria</taxon>
        <taxon>Pseudomonadati</taxon>
        <taxon>Bacteroidota</taxon>
        <taxon>Flavobacteriia</taxon>
        <taxon>Flavobacteriales</taxon>
        <taxon>Flavobacteriaceae</taxon>
        <taxon>Capnocytophaga</taxon>
    </lineage>
</organism>
<keyword evidence="4" id="KW-0472">Membrane</keyword>
<evidence type="ECO:0000313" key="9">
    <source>
        <dbReference type="EMBL" id="ATA81703.1"/>
    </source>
</evidence>
<dbReference type="PROSITE" id="PS51257">
    <property type="entry name" value="PROKAR_LIPOPROTEIN"/>
    <property type="match status" value="1"/>
</dbReference>
<evidence type="ECO:0000256" key="4">
    <source>
        <dbReference type="ARBA" id="ARBA00023136"/>
    </source>
</evidence>
<dbReference type="SUPFAM" id="SSF48452">
    <property type="entry name" value="TPR-like"/>
    <property type="match status" value="1"/>
</dbReference>
<evidence type="ECO:0000259" key="7">
    <source>
        <dbReference type="Pfam" id="PF07980"/>
    </source>
</evidence>
<evidence type="ECO:0000256" key="2">
    <source>
        <dbReference type="ARBA" id="ARBA00006275"/>
    </source>
</evidence>
<feature type="domain" description="RagB/SusD" evidence="7">
    <location>
        <begin position="292"/>
        <end position="541"/>
    </location>
</feature>
<comment type="subcellular location">
    <subcellularLocation>
        <location evidence="1">Cell outer membrane</location>
    </subcellularLocation>
</comment>
<evidence type="ECO:0000256" key="5">
    <source>
        <dbReference type="ARBA" id="ARBA00023237"/>
    </source>
</evidence>
<dbReference type="RefSeq" id="WP_095913684.1">
    <property type="nucleotide sequence ID" value="NZ_CP022384.1"/>
</dbReference>
<keyword evidence="5" id="KW-0998">Cell outer membrane</keyword>
<evidence type="ECO:0000256" key="1">
    <source>
        <dbReference type="ARBA" id="ARBA00004442"/>
    </source>
</evidence>
<gene>
    <name evidence="9" type="ORF">CGC53_04735</name>
</gene>
<proteinExistence type="inferred from homology"/>
<dbReference type="AlphaFoldDB" id="A0A250F9A7"/>
<evidence type="ECO:0000313" key="10">
    <source>
        <dbReference type="Proteomes" id="UP000217276"/>
    </source>
</evidence>
<reference evidence="10" key="1">
    <citation type="submission" date="2017-06" db="EMBL/GenBank/DDBJ databases">
        <title>Capnocytophaga spp. assemblies.</title>
        <authorList>
            <person name="Gulvik C.A."/>
        </authorList>
    </citation>
    <scope>NUCLEOTIDE SEQUENCE [LARGE SCALE GENOMIC DNA]</scope>
    <source>
        <strain evidence="10">H6253</strain>
    </source>
</reference>
<accession>A0A250F9A7</accession>
<dbReference type="InterPro" id="IPR012944">
    <property type="entry name" value="SusD_RagB_dom"/>
</dbReference>
<dbReference type="Gene3D" id="1.25.40.390">
    <property type="match status" value="1"/>
</dbReference>
<dbReference type="Proteomes" id="UP000217276">
    <property type="component" value="Chromosome"/>
</dbReference>
<name>A0A250F9A7_9FLAO</name>
<dbReference type="Pfam" id="PF07980">
    <property type="entry name" value="SusD_RagB"/>
    <property type="match status" value="1"/>
</dbReference>
<feature type="signal peptide" evidence="6">
    <location>
        <begin position="1"/>
        <end position="22"/>
    </location>
</feature>
<evidence type="ECO:0000256" key="3">
    <source>
        <dbReference type="ARBA" id="ARBA00022729"/>
    </source>
</evidence>
<dbReference type="InterPro" id="IPR033985">
    <property type="entry name" value="SusD-like_N"/>
</dbReference>
<sequence>MNKYIKHSILGLAMALSLSACLKDLDQEPIDPDSFTEKDVFKNATEAKSALAKIYASLSLTGQKGPSGDGDIAGADEGSTGYTRVQFYLQEASTDEAIIRWSDAGVPDFHNMTWTPSNPFTNAYYNRLGQQIAFANSFIDNAQALASDPEVAYYIAEARFIRAYAYYNVIDAYGKAPLITSSKADLKPTQNSRAELFNFVESELKDLETKLKAARANEYGRVDAVAAQALLARLYLNAKVYIGVDKYTDCITYAKKVIASSYRLNTTDANGNGTAYDELFLADNNKNGAQNEFIFLASFDGLNTKTYGGTAFIMHGATGGNMNATALGLNGGWGGITVTKEFVNKFEASTRNGNNEPTAWNDKRAMFHTDGQTFESTDYVKDFTKGGYAVTKFKNITSTGAAGKDPAKDFPDTDLPLIRLAEVYLTYAEAVLRGGTGGDRATALGYINQLRTRAYGSAAGNIADADLTLDFILDERARELYWEGLRRTDLIRYGKFTNASYLWSFKGGAASGVAVPDYRNLYPIPSDARAANENLSQNTGY</sequence>
<dbReference type="KEGG" id="clk:CGC53_04735"/>
<keyword evidence="10" id="KW-1185">Reference proteome</keyword>
<evidence type="ECO:0000256" key="6">
    <source>
        <dbReference type="SAM" id="SignalP"/>
    </source>
</evidence>
<dbReference type="EMBL" id="CP022384">
    <property type="protein sequence ID" value="ATA81703.1"/>
    <property type="molecule type" value="Genomic_DNA"/>
</dbReference>
<dbReference type="GO" id="GO:0009279">
    <property type="term" value="C:cell outer membrane"/>
    <property type="evidence" value="ECO:0007669"/>
    <property type="project" value="UniProtKB-SubCell"/>
</dbReference>
<evidence type="ECO:0000259" key="8">
    <source>
        <dbReference type="Pfam" id="PF14322"/>
    </source>
</evidence>
<dbReference type="Pfam" id="PF14322">
    <property type="entry name" value="SusD-like_3"/>
    <property type="match status" value="1"/>
</dbReference>
<comment type="similarity">
    <text evidence="2">Belongs to the SusD family.</text>
</comment>
<keyword evidence="3 6" id="KW-0732">Signal</keyword>
<feature type="domain" description="SusD-like N-terminal" evidence="8">
    <location>
        <begin position="98"/>
        <end position="236"/>
    </location>
</feature>
<dbReference type="Gene3D" id="1.10.3780.10">
    <property type="entry name" value="SusD-like"/>
    <property type="match status" value="1"/>
</dbReference>
<dbReference type="CDD" id="cd08977">
    <property type="entry name" value="SusD"/>
    <property type="match status" value="1"/>
</dbReference>
<protein>
    <submittedName>
        <fullName evidence="9">RagB/SusD family nutrient uptake outer membrane protein</fullName>
    </submittedName>
</protein>